<dbReference type="NCBIfam" id="NF001133">
    <property type="entry name" value="PRK00142.1-1"/>
    <property type="match status" value="1"/>
</dbReference>
<dbReference type="PROSITE" id="PS51682">
    <property type="entry name" value="SAM_OMT_I"/>
    <property type="match status" value="1"/>
</dbReference>
<dbReference type="SUPFAM" id="SSF53335">
    <property type="entry name" value="S-adenosyl-L-methionine-dependent methyltransferases"/>
    <property type="match status" value="1"/>
</dbReference>
<dbReference type="OrthoDB" id="10251242at2759"/>
<name>T0QYY6_SAPDV</name>
<dbReference type="GO" id="GO:0008171">
    <property type="term" value="F:O-methyltransferase activity"/>
    <property type="evidence" value="ECO:0007669"/>
    <property type="project" value="InterPro"/>
</dbReference>
<keyword evidence="1" id="KW-0489">Methyltransferase</keyword>
<dbReference type="InterPro" id="IPR001763">
    <property type="entry name" value="Rhodanese-like_dom"/>
</dbReference>
<reference evidence="6 7" key="1">
    <citation type="submission" date="2012-04" db="EMBL/GenBank/DDBJ databases">
        <title>The Genome Sequence of Saprolegnia declina VS20.</title>
        <authorList>
            <consortium name="The Broad Institute Genome Sequencing Platform"/>
            <person name="Russ C."/>
            <person name="Nusbaum C."/>
            <person name="Tyler B."/>
            <person name="van West P."/>
            <person name="Dieguez-Uribeondo J."/>
            <person name="de Bruijn I."/>
            <person name="Tripathy S."/>
            <person name="Jiang R."/>
            <person name="Young S.K."/>
            <person name="Zeng Q."/>
            <person name="Gargeya S."/>
            <person name="Fitzgerald M."/>
            <person name="Haas B."/>
            <person name="Abouelleil A."/>
            <person name="Alvarado L."/>
            <person name="Arachchi H.M."/>
            <person name="Berlin A."/>
            <person name="Chapman S.B."/>
            <person name="Goldberg J."/>
            <person name="Griggs A."/>
            <person name="Gujja S."/>
            <person name="Hansen M."/>
            <person name="Howarth C."/>
            <person name="Imamovic A."/>
            <person name="Larimer J."/>
            <person name="McCowen C."/>
            <person name="Montmayeur A."/>
            <person name="Murphy C."/>
            <person name="Neiman D."/>
            <person name="Pearson M."/>
            <person name="Priest M."/>
            <person name="Roberts A."/>
            <person name="Saif S."/>
            <person name="Shea T."/>
            <person name="Sisk P."/>
            <person name="Sykes S."/>
            <person name="Wortman J."/>
            <person name="Nusbaum C."/>
            <person name="Birren B."/>
        </authorList>
    </citation>
    <scope>NUCLEOTIDE SEQUENCE [LARGE SCALE GENOMIC DNA]</scope>
    <source>
        <strain evidence="6 7">VS20</strain>
    </source>
</reference>
<dbReference type="SMART" id="SM00450">
    <property type="entry name" value="RHOD"/>
    <property type="match status" value="1"/>
</dbReference>
<dbReference type="PROSITE" id="PS50206">
    <property type="entry name" value="RHODANESE_3"/>
    <property type="match status" value="1"/>
</dbReference>
<dbReference type="eggNOG" id="KOG1663">
    <property type="taxonomic scope" value="Eukaryota"/>
</dbReference>
<dbReference type="STRING" id="1156394.T0QYY6"/>
<dbReference type="GeneID" id="19943289"/>
<organism evidence="6 7">
    <name type="scientific">Saprolegnia diclina (strain VS20)</name>
    <dbReference type="NCBI Taxonomy" id="1156394"/>
    <lineage>
        <taxon>Eukaryota</taxon>
        <taxon>Sar</taxon>
        <taxon>Stramenopiles</taxon>
        <taxon>Oomycota</taxon>
        <taxon>Saprolegniomycetes</taxon>
        <taxon>Saprolegniales</taxon>
        <taxon>Saprolegniaceae</taxon>
        <taxon>Saprolegnia</taxon>
    </lineage>
</organism>
<dbReference type="InterPro" id="IPR040503">
    <property type="entry name" value="TRHO_N"/>
</dbReference>
<dbReference type="InterPro" id="IPR029063">
    <property type="entry name" value="SAM-dependent_MTases_sf"/>
</dbReference>
<dbReference type="Gene3D" id="3.40.50.150">
    <property type="entry name" value="Vaccinia Virus protein VP39"/>
    <property type="match status" value="1"/>
</dbReference>
<feature type="domain" description="Rhodanese" evidence="5">
    <location>
        <begin position="174"/>
        <end position="264"/>
    </location>
</feature>
<dbReference type="PANTHER" id="PTHR43846:SF1">
    <property type="entry name" value="TRNA URIDINE(34) HYDROXYLASE"/>
    <property type="match status" value="1"/>
</dbReference>
<dbReference type="VEuPathDB" id="FungiDB:SDRG_02562"/>
<dbReference type="RefSeq" id="XP_008606380.1">
    <property type="nucleotide sequence ID" value="XM_008608158.1"/>
</dbReference>
<dbReference type="Gene3D" id="3.30.70.100">
    <property type="match status" value="1"/>
</dbReference>
<dbReference type="Pfam" id="PF00581">
    <property type="entry name" value="Rhodanese"/>
    <property type="match status" value="1"/>
</dbReference>
<evidence type="ECO:0000256" key="3">
    <source>
        <dbReference type="ARBA" id="ARBA00022691"/>
    </source>
</evidence>
<keyword evidence="3" id="KW-0949">S-adenosyl-L-methionine</keyword>
<dbReference type="InParanoid" id="T0QYY6"/>
<evidence type="ECO:0000313" key="6">
    <source>
        <dbReference type="EMBL" id="EQC39906.1"/>
    </source>
</evidence>
<evidence type="ECO:0000256" key="2">
    <source>
        <dbReference type="ARBA" id="ARBA00022679"/>
    </source>
</evidence>
<keyword evidence="2" id="KW-0808">Transferase</keyword>
<dbReference type="PANTHER" id="PTHR43846">
    <property type="entry name" value="UPF0176 PROTEIN YCEA"/>
    <property type="match status" value="1"/>
</dbReference>
<proteinExistence type="inferred from homology"/>
<dbReference type="Gene3D" id="3.40.250.10">
    <property type="entry name" value="Rhodanese-like domain"/>
    <property type="match status" value="1"/>
</dbReference>
<dbReference type="InterPro" id="IPR022111">
    <property type="entry name" value="Rhodanese_C"/>
</dbReference>
<sequence length="609" mass="68059">MWGLRRHATAPSLRRSSSLWHQSFSRRAPYRPQNLGLLQYISFYQYTKLEANGLPKLRHQLLTDWQSFGVMGRVYIAEEGINAQITVPMTRLDDFKAYLDNLEWLDDALLNLGAVLDHNDATPEGKCPFHTLHIRVRPHLAHDGLDKTLPMDDRGVELSPAEWHSTLSSPTPKRIFDCRNYYEHDVGRFEGAERIMVDTFKDTWASLDALLDGSPKDTECMIYCTGGIRCEKVGAYLKTNGYTNVKRLQGGIVHYGKFVREQNVPSKFLGRNFVFDQRLSNDDQALSEDVLGQCYQCRAPTNTHVNCANTLCHGLVLQCDACHAAFDGACSAECQRIKHEMDAMALDARKAFAKANSHRFQHHLVPNARVRPGNPFHARAYSTYHISEGTVSPELNDYVHDVSRIPASTLQLSAWRDAISHDFSDALMQKMISPGQAKALQFLVQALSASNVLEVGCFTGYSAVAMALALPHGHVTTCDIDPKAIAWTRAQLATASISNVTVQAQPGLDLLATTTETFDFAFIDGSKKDYVAVYEALVASDRLLAPKSWIVFDNTLFRGQVVEHAFGRGQPTEKTASQLLAFNKYVANDERTRSVVLPMYDGLTLVQKL</sequence>
<dbReference type="GO" id="GO:0032259">
    <property type="term" value="P:methylation"/>
    <property type="evidence" value="ECO:0007669"/>
    <property type="project" value="UniProtKB-KW"/>
</dbReference>
<protein>
    <recommendedName>
        <fullName evidence="5">Rhodanese domain-containing protein</fullName>
    </recommendedName>
</protein>
<dbReference type="EMBL" id="JH767137">
    <property type="protein sequence ID" value="EQC39906.1"/>
    <property type="molecule type" value="Genomic_DNA"/>
</dbReference>
<dbReference type="CDD" id="cd02440">
    <property type="entry name" value="AdoMet_MTases"/>
    <property type="match status" value="1"/>
</dbReference>
<dbReference type="Proteomes" id="UP000030762">
    <property type="component" value="Unassembled WGS sequence"/>
</dbReference>
<dbReference type="AlphaFoldDB" id="T0QYY6"/>
<dbReference type="OMA" id="HVNCANT"/>
<evidence type="ECO:0000313" key="7">
    <source>
        <dbReference type="Proteomes" id="UP000030762"/>
    </source>
</evidence>
<dbReference type="Pfam" id="PF17773">
    <property type="entry name" value="UPF0176_N"/>
    <property type="match status" value="1"/>
</dbReference>
<dbReference type="Pfam" id="PF12368">
    <property type="entry name" value="Rhodanese_C"/>
    <property type="match status" value="1"/>
</dbReference>
<dbReference type="InterPro" id="IPR036873">
    <property type="entry name" value="Rhodanese-like_dom_sf"/>
</dbReference>
<evidence type="ECO:0000256" key="4">
    <source>
        <dbReference type="ARBA" id="ARBA00023453"/>
    </source>
</evidence>
<evidence type="ECO:0000259" key="5">
    <source>
        <dbReference type="PROSITE" id="PS50206"/>
    </source>
</evidence>
<accession>T0QYY6</accession>
<evidence type="ECO:0000256" key="1">
    <source>
        <dbReference type="ARBA" id="ARBA00022603"/>
    </source>
</evidence>
<dbReference type="InterPro" id="IPR002935">
    <property type="entry name" value="SAM_O-MeTrfase"/>
</dbReference>
<dbReference type="Pfam" id="PF01596">
    <property type="entry name" value="Methyltransf_3"/>
    <property type="match status" value="1"/>
</dbReference>
<comment type="similarity">
    <text evidence="4">Belongs to the class I-like SAM-binding methyltransferase superfamily. Cation-dependent O-methyltransferase family.</text>
</comment>
<gene>
    <name evidence="6" type="ORF">SDRG_02562</name>
</gene>
<dbReference type="SUPFAM" id="SSF52821">
    <property type="entry name" value="Rhodanese/Cell cycle control phosphatase"/>
    <property type="match status" value="1"/>
</dbReference>
<keyword evidence="7" id="KW-1185">Reference proteome</keyword>